<keyword evidence="1" id="KW-0175">Coiled coil</keyword>
<protein>
    <recommendedName>
        <fullName evidence="5">Retrotransposon gag domain-containing protein</fullName>
    </recommendedName>
</protein>
<name>A0ABD2U4S4_9SOLN</name>
<evidence type="ECO:0000256" key="2">
    <source>
        <dbReference type="SAM" id="MobiDB-lite"/>
    </source>
</evidence>
<dbReference type="Proteomes" id="UP001627284">
    <property type="component" value="Unassembled WGS sequence"/>
</dbReference>
<sequence length="165" mass="19317">MTKSTRANESSSSEVRELRERMQKMLLEVGTLAKEVSNLKKLDQMMLERKEQMTSNIVNHRDKIPTREDKIPVGGRQSKEQSHNNYINHNSHYSQWSTMEFLKFSGEDLKSWLFRIDQLFNMESIPVKEKVSIAALQLEGEVVRWHLSFMNTGSKFNHQLGMNIM</sequence>
<comment type="caution">
    <text evidence="3">The sequence shown here is derived from an EMBL/GenBank/DDBJ whole genome shotgun (WGS) entry which is preliminary data.</text>
</comment>
<keyword evidence="4" id="KW-1185">Reference proteome</keyword>
<dbReference type="EMBL" id="JBJKTR010000007">
    <property type="protein sequence ID" value="KAL3363823.1"/>
    <property type="molecule type" value="Genomic_DNA"/>
</dbReference>
<evidence type="ECO:0008006" key="5">
    <source>
        <dbReference type="Google" id="ProtNLM"/>
    </source>
</evidence>
<evidence type="ECO:0000313" key="4">
    <source>
        <dbReference type="Proteomes" id="UP001627284"/>
    </source>
</evidence>
<evidence type="ECO:0000313" key="3">
    <source>
        <dbReference type="EMBL" id="KAL3363823.1"/>
    </source>
</evidence>
<feature type="region of interest" description="Disordered" evidence="2">
    <location>
        <begin position="62"/>
        <end position="86"/>
    </location>
</feature>
<feature type="compositionally biased region" description="Basic and acidic residues" evidence="2">
    <location>
        <begin position="62"/>
        <end position="82"/>
    </location>
</feature>
<reference evidence="3 4" key="1">
    <citation type="submission" date="2024-05" db="EMBL/GenBank/DDBJ databases">
        <title>De novo assembly of an allotetraploid wild potato.</title>
        <authorList>
            <person name="Hosaka A.J."/>
        </authorList>
    </citation>
    <scope>NUCLEOTIDE SEQUENCE [LARGE SCALE GENOMIC DNA]</scope>
    <source>
        <tissue evidence="3">Young leaves</tissue>
    </source>
</reference>
<accession>A0ABD2U4S4</accession>
<proteinExistence type="predicted"/>
<evidence type="ECO:0000256" key="1">
    <source>
        <dbReference type="SAM" id="Coils"/>
    </source>
</evidence>
<feature type="coiled-coil region" evidence="1">
    <location>
        <begin position="8"/>
        <end position="35"/>
    </location>
</feature>
<dbReference type="AlphaFoldDB" id="A0ABD2U4S4"/>
<organism evidence="3 4">
    <name type="scientific">Solanum stoloniferum</name>
    <dbReference type="NCBI Taxonomy" id="62892"/>
    <lineage>
        <taxon>Eukaryota</taxon>
        <taxon>Viridiplantae</taxon>
        <taxon>Streptophyta</taxon>
        <taxon>Embryophyta</taxon>
        <taxon>Tracheophyta</taxon>
        <taxon>Spermatophyta</taxon>
        <taxon>Magnoliopsida</taxon>
        <taxon>eudicotyledons</taxon>
        <taxon>Gunneridae</taxon>
        <taxon>Pentapetalae</taxon>
        <taxon>asterids</taxon>
        <taxon>lamiids</taxon>
        <taxon>Solanales</taxon>
        <taxon>Solanaceae</taxon>
        <taxon>Solanoideae</taxon>
        <taxon>Solaneae</taxon>
        <taxon>Solanum</taxon>
    </lineage>
</organism>
<gene>
    <name evidence="3" type="ORF">AABB24_012855</name>
</gene>